<dbReference type="InterPro" id="IPR050410">
    <property type="entry name" value="CCR4/nocturin_mRNA_transcr"/>
</dbReference>
<feature type="chain" id="PRO_5022243932" evidence="1">
    <location>
        <begin position="31"/>
        <end position="305"/>
    </location>
</feature>
<keyword evidence="3" id="KW-0255">Endonuclease</keyword>
<dbReference type="SUPFAM" id="SSF56219">
    <property type="entry name" value="DNase I-like"/>
    <property type="match status" value="1"/>
</dbReference>
<keyword evidence="3" id="KW-0269">Exonuclease</keyword>
<comment type="caution">
    <text evidence="3">The sequence shown here is derived from an EMBL/GenBank/DDBJ whole genome shotgun (WGS) entry which is preliminary data.</text>
</comment>
<dbReference type="InterPro" id="IPR036691">
    <property type="entry name" value="Endo/exonu/phosph_ase_sf"/>
</dbReference>
<dbReference type="PANTHER" id="PTHR12121">
    <property type="entry name" value="CARBON CATABOLITE REPRESSOR PROTEIN 4"/>
    <property type="match status" value="1"/>
</dbReference>
<keyword evidence="1" id="KW-0732">Signal</keyword>
<evidence type="ECO:0000256" key="1">
    <source>
        <dbReference type="SAM" id="SignalP"/>
    </source>
</evidence>
<evidence type="ECO:0000313" key="3">
    <source>
        <dbReference type="EMBL" id="TQL79417.1"/>
    </source>
</evidence>
<keyword evidence="3" id="KW-0540">Nuclease</keyword>
<dbReference type="GO" id="GO:0004519">
    <property type="term" value="F:endonuclease activity"/>
    <property type="evidence" value="ECO:0007669"/>
    <property type="project" value="UniProtKB-KW"/>
</dbReference>
<dbReference type="PROSITE" id="PS51318">
    <property type="entry name" value="TAT"/>
    <property type="match status" value="1"/>
</dbReference>
<reference evidence="3 4" key="1">
    <citation type="submission" date="2019-06" db="EMBL/GenBank/DDBJ databases">
        <title>Sequencing the genomes of 1000 actinobacteria strains.</title>
        <authorList>
            <person name="Klenk H.-P."/>
        </authorList>
    </citation>
    <scope>NUCLEOTIDE SEQUENCE [LARGE SCALE GENOMIC DNA]</scope>
    <source>
        <strain evidence="3 4">DSM 45928</strain>
    </source>
</reference>
<dbReference type="Pfam" id="PF03372">
    <property type="entry name" value="Exo_endo_phos"/>
    <property type="match status" value="1"/>
</dbReference>
<proteinExistence type="predicted"/>
<gene>
    <name evidence="3" type="ORF">FB566_5022</name>
</gene>
<dbReference type="InParanoid" id="A0A543B3K0"/>
<name>A0A543B3K0_9ACTN</name>
<keyword evidence="4" id="KW-1185">Reference proteome</keyword>
<dbReference type="PANTHER" id="PTHR12121:SF36">
    <property type="entry name" value="ENDONUCLEASE_EXONUCLEASE_PHOSPHATASE DOMAIN-CONTAINING PROTEIN"/>
    <property type="match status" value="1"/>
</dbReference>
<dbReference type="EMBL" id="VFOW01000001">
    <property type="protein sequence ID" value="TQL79417.1"/>
    <property type="molecule type" value="Genomic_DNA"/>
</dbReference>
<protein>
    <submittedName>
        <fullName evidence="3">Endonuclease/exonuclease/phosphatase family metal-dependent hydrolase</fullName>
    </submittedName>
</protein>
<accession>A0A543B3K0</accession>
<dbReference type="InterPro" id="IPR006311">
    <property type="entry name" value="TAT_signal"/>
</dbReference>
<dbReference type="InterPro" id="IPR005135">
    <property type="entry name" value="Endo/exonuclease/phosphatase"/>
</dbReference>
<sequence>MEKTVSRRAVLTGAIALTAASVGGFGTAHAGQTPQPLENDPPLIGPVDGNRLHAMSFNIRVGVDSGVRAWSARLPSIVTLLNAEQPTILGTQEGRLDQIQDLVDELPDYGCVRMGRDADGTGESCAIFYQTSRLEEVDSGHLWLSETPEVPGSIGWGASYPRIFTWIEFRDLTTDQGFYALNTHFDHRSAEARHQSALLLHDWMQEKSLPCILTGDFNTEPDSEPHQTLVADGRHDTWSHEEQRITPEYGTMNQWNPVPDETTNRIDWIIGTEQFSVHQVGINTWVTPQGNVPSDHWPAQAVLSQ</sequence>
<dbReference type="AlphaFoldDB" id="A0A543B3K0"/>
<dbReference type="Proteomes" id="UP000317043">
    <property type="component" value="Unassembled WGS sequence"/>
</dbReference>
<feature type="domain" description="Endonuclease/exonuclease/phosphatase" evidence="2">
    <location>
        <begin position="55"/>
        <end position="296"/>
    </location>
</feature>
<evidence type="ECO:0000259" key="2">
    <source>
        <dbReference type="Pfam" id="PF03372"/>
    </source>
</evidence>
<keyword evidence="3" id="KW-0378">Hydrolase</keyword>
<dbReference type="CDD" id="cd09083">
    <property type="entry name" value="EEP-1"/>
    <property type="match status" value="1"/>
</dbReference>
<dbReference type="GO" id="GO:0000175">
    <property type="term" value="F:3'-5'-RNA exonuclease activity"/>
    <property type="evidence" value="ECO:0007669"/>
    <property type="project" value="TreeGrafter"/>
</dbReference>
<evidence type="ECO:0000313" key="4">
    <source>
        <dbReference type="Proteomes" id="UP000317043"/>
    </source>
</evidence>
<dbReference type="Gene3D" id="3.60.10.10">
    <property type="entry name" value="Endonuclease/exonuclease/phosphatase"/>
    <property type="match status" value="1"/>
</dbReference>
<organism evidence="3 4">
    <name type="scientific">Stackebrandtia endophytica</name>
    <dbReference type="NCBI Taxonomy" id="1496996"/>
    <lineage>
        <taxon>Bacteria</taxon>
        <taxon>Bacillati</taxon>
        <taxon>Actinomycetota</taxon>
        <taxon>Actinomycetes</taxon>
        <taxon>Glycomycetales</taxon>
        <taxon>Glycomycetaceae</taxon>
        <taxon>Stackebrandtia</taxon>
    </lineage>
</organism>
<dbReference type="RefSeq" id="WP_170183459.1">
    <property type="nucleotide sequence ID" value="NZ_JBHTGS010000002.1"/>
</dbReference>
<feature type="signal peptide" evidence="1">
    <location>
        <begin position="1"/>
        <end position="30"/>
    </location>
</feature>